<dbReference type="OrthoDB" id="18648at2759"/>
<dbReference type="Proteomes" id="UP000076738">
    <property type="component" value="Unassembled WGS sequence"/>
</dbReference>
<evidence type="ECO:0000313" key="2">
    <source>
        <dbReference type="Proteomes" id="UP000076738"/>
    </source>
</evidence>
<reference evidence="1 2" key="1">
    <citation type="journal article" date="2016" name="Mol. Biol. Evol.">
        <title>Comparative Genomics of Early-Diverging Mushroom-Forming Fungi Provides Insights into the Origins of Lignocellulose Decay Capabilities.</title>
        <authorList>
            <person name="Nagy L.G."/>
            <person name="Riley R."/>
            <person name="Tritt A."/>
            <person name="Adam C."/>
            <person name="Daum C."/>
            <person name="Floudas D."/>
            <person name="Sun H."/>
            <person name="Yadav J.S."/>
            <person name="Pangilinan J."/>
            <person name="Larsson K.H."/>
            <person name="Matsuura K."/>
            <person name="Barry K."/>
            <person name="Labutti K."/>
            <person name="Kuo R."/>
            <person name="Ohm R.A."/>
            <person name="Bhattacharya S.S."/>
            <person name="Shirouzu T."/>
            <person name="Yoshinaga Y."/>
            <person name="Martin F.M."/>
            <person name="Grigoriev I.V."/>
            <person name="Hibbett D.S."/>
        </authorList>
    </citation>
    <scope>NUCLEOTIDE SEQUENCE [LARGE SCALE GENOMIC DNA]</scope>
    <source>
        <strain evidence="1 2">TUFC12733</strain>
    </source>
</reference>
<dbReference type="STRING" id="1330018.A0A167FMY0"/>
<organism evidence="1 2">
    <name type="scientific">Calocera viscosa (strain TUFC12733)</name>
    <dbReference type="NCBI Taxonomy" id="1330018"/>
    <lineage>
        <taxon>Eukaryota</taxon>
        <taxon>Fungi</taxon>
        <taxon>Dikarya</taxon>
        <taxon>Basidiomycota</taxon>
        <taxon>Agaricomycotina</taxon>
        <taxon>Dacrymycetes</taxon>
        <taxon>Dacrymycetales</taxon>
        <taxon>Dacrymycetaceae</taxon>
        <taxon>Calocera</taxon>
    </lineage>
</organism>
<dbReference type="EMBL" id="KV417372">
    <property type="protein sequence ID" value="KZO89668.1"/>
    <property type="molecule type" value="Genomic_DNA"/>
</dbReference>
<keyword evidence="2" id="KW-1185">Reference proteome</keyword>
<gene>
    <name evidence="1" type="ORF">CALVIDRAFT_34924</name>
</gene>
<name>A0A167FMY0_CALVF</name>
<sequence length="88" mass="9652">MSRGRRGASSEVSSTISPTLLLSDMSKLLDLDLYTDVFPLARALIYTRKAKLIDVVRNLKSIYYPTSCPNIACALCRTAASPIDLLTD</sequence>
<proteinExistence type="predicted"/>
<protein>
    <submittedName>
        <fullName evidence="1">Uncharacterized protein</fullName>
    </submittedName>
</protein>
<dbReference type="AlphaFoldDB" id="A0A167FMY0"/>
<evidence type="ECO:0000313" key="1">
    <source>
        <dbReference type="EMBL" id="KZO89668.1"/>
    </source>
</evidence>
<accession>A0A167FMY0</accession>